<sequence>MAAQREGTAETADHLGGDRLYAFTPIHAFSESEAYISVGIPSGTAYADLNRLYHREVWLILVVVVLAGIIAWLGSDRWLLQPLAALGRASEALRAGNLSARTGLAPDTREIAQLAATFDAMADSLQTRYDTILAQDAELVRSHRALKTLSGGNRALIRARDERELLDEMCRVAVEVGGYAIAWVAYAENDADRSVVPVALRGVDPAFLQELKISWAETDAGQGPTGTAIRSGQPYVGRNLQSDPKYRLWHDRNRQQGIHSSISLPLQSAGAPLGAFTIYSGDPDAFDTEEQAILQEMAEDMAYGIKTLRLRQQHEAAQKQIHKLALYDTLTGLPNHIQFQDLLEANIRVRDNDQGTFALLIIGLDRFRDINTTLGFEAGDRVLSDTGLRIQNALAEGEVLARLRGDEFAVLLPDATADTAAAKAVNLRETLAELYNLDGFTLAVNASIGIVLFPEHAMTTERLIQQADVALQQAKHSSLGQAVYSAEYDEQKSYHLALAGKLHRALEKGELTLYYQPKISMASGRIIGFEALARWIHPKDGMIRPDVFIGVAESTGMIRAVSSWVLDTVLQQLAQWRESGLHLPVAINLSPRNLQDAGLLESLERFCTHWQLEHGMLEVEVTENAIAENVEQARASLLRLRALGIPVFIDDFGTGYSSLSTLKTLPFSAVKIDKSFVIDMLEDRDAAAIVRSTIKLAHDMELAVIAEGVESEAIWIELKEFGCDIGQGFYMGKPMPENEVVRWLATSRWGMPQ</sequence>
<dbReference type="Proteomes" id="UP000477680">
    <property type="component" value="Chromosome"/>
</dbReference>
<keyword evidence="1" id="KW-0472">Membrane</keyword>
<dbReference type="GO" id="GO:0007165">
    <property type="term" value="P:signal transduction"/>
    <property type="evidence" value="ECO:0007669"/>
    <property type="project" value="InterPro"/>
</dbReference>
<dbReference type="AlphaFoldDB" id="A0A6C0U4E0"/>
<dbReference type="InterPro" id="IPR035919">
    <property type="entry name" value="EAL_sf"/>
</dbReference>
<dbReference type="Gene3D" id="3.30.450.40">
    <property type="match status" value="1"/>
</dbReference>
<dbReference type="Pfam" id="PF00990">
    <property type="entry name" value="GGDEF"/>
    <property type="match status" value="1"/>
</dbReference>
<dbReference type="EMBL" id="CP048711">
    <property type="protein sequence ID" value="QIB66798.1"/>
    <property type="molecule type" value="Genomic_DNA"/>
</dbReference>
<dbReference type="CDD" id="cd06225">
    <property type="entry name" value="HAMP"/>
    <property type="match status" value="1"/>
</dbReference>
<dbReference type="KEGG" id="kim:G3T16_16760"/>
<dbReference type="Gene3D" id="3.20.20.450">
    <property type="entry name" value="EAL domain"/>
    <property type="match status" value="1"/>
</dbReference>
<dbReference type="InterPro" id="IPR029787">
    <property type="entry name" value="Nucleotide_cyclase"/>
</dbReference>
<dbReference type="InterPro" id="IPR001633">
    <property type="entry name" value="EAL_dom"/>
</dbReference>
<dbReference type="InterPro" id="IPR000160">
    <property type="entry name" value="GGDEF_dom"/>
</dbReference>
<dbReference type="Gene3D" id="3.30.70.270">
    <property type="match status" value="1"/>
</dbReference>
<dbReference type="InterPro" id="IPR052155">
    <property type="entry name" value="Biofilm_reg_signaling"/>
</dbReference>
<dbReference type="CDD" id="cd01949">
    <property type="entry name" value="GGDEF"/>
    <property type="match status" value="1"/>
</dbReference>
<evidence type="ECO:0000313" key="5">
    <source>
        <dbReference type="EMBL" id="QIB66798.1"/>
    </source>
</evidence>
<dbReference type="InterPro" id="IPR043128">
    <property type="entry name" value="Rev_trsase/Diguanyl_cyclase"/>
</dbReference>
<organism evidence="5 6">
    <name type="scientific">Kineobactrum salinum</name>
    <dbReference type="NCBI Taxonomy" id="2708301"/>
    <lineage>
        <taxon>Bacteria</taxon>
        <taxon>Pseudomonadati</taxon>
        <taxon>Pseudomonadota</taxon>
        <taxon>Gammaproteobacteria</taxon>
        <taxon>Cellvibrionales</taxon>
        <taxon>Halieaceae</taxon>
        <taxon>Kineobactrum</taxon>
    </lineage>
</organism>
<dbReference type="RefSeq" id="WP_163496232.1">
    <property type="nucleotide sequence ID" value="NZ_CP048711.1"/>
</dbReference>
<dbReference type="GO" id="GO:0016020">
    <property type="term" value="C:membrane"/>
    <property type="evidence" value="ECO:0007669"/>
    <property type="project" value="InterPro"/>
</dbReference>
<keyword evidence="6" id="KW-1185">Reference proteome</keyword>
<dbReference type="InterPro" id="IPR029016">
    <property type="entry name" value="GAF-like_dom_sf"/>
</dbReference>
<name>A0A6C0U4E0_9GAMM</name>
<accession>A0A6C0U4E0</accession>
<evidence type="ECO:0000256" key="1">
    <source>
        <dbReference type="SAM" id="Phobius"/>
    </source>
</evidence>
<dbReference type="PANTHER" id="PTHR44757:SF2">
    <property type="entry name" value="BIOFILM ARCHITECTURE MAINTENANCE PROTEIN MBAA"/>
    <property type="match status" value="1"/>
</dbReference>
<keyword evidence="1" id="KW-0812">Transmembrane</keyword>
<dbReference type="SMART" id="SM00052">
    <property type="entry name" value="EAL"/>
    <property type="match status" value="1"/>
</dbReference>
<dbReference type="SUPFAM" id="SSF55073">
    <property type="entry name" value="Nucleotide cyclase"/>
    <property type="match status" value="1"/>
</dbReference>
<feature type="domain" description="HAMP" evidence="3">
    <location>
        <begin position="77"/>
        <end position="130"/>
    </location>
</feature>
<proteinExistence type="predicted"/>
<dbReference type="SUPFAM" id="SSF158472">
    <property type="entry name" value="HAMP domain-like"/>
    <property type="match status" value="1"/>
</dbReference>
<dbReference type="SUPFAM" id="SSF55781">
    <property type="entry name" value="GAF domain-like"/>
    <property type="match status" value="1"/>
</dbReference>
<dbReference type="SUPFAM" id="SSF141868">
    <property type="entry name" value="EAL domain-like"/>
    <property type="match status" value="1"/>
</dbReference>
<feature type="transmembrane region" description="Helical" evidence="1">
    <location>
        <begin position="57"/>
        <end position="74"/>
    </location>
</feature>
<feature type="domain" description="GGDEF" evidence="4">
    <location>
        <begin position="355"/>
        <end position="489"/>
    </location>
</feature>
<keyword evidence="1" id="KW-1133">Transmembrane helix</keyword>
<feature type="domain" description="EAL" evidence="2">
    <location>
        <begin position="495"/>
        <end position="748"/>
    </location>
</feature>
<dbReference type="Pfam" id="PF13185">
    <property type="entry name" value="GAF_2"/>
    <property type="match status" value="1"/>
</dbReference>
<dbReference type="PROSITE" id="PS50885">
    <property type="entry name" value="HAMP"/>
    <property type="match status" value="1"/>
</dbReference>
<dbReference type="Gene3D" id="6.10.340.10">
    <property type="match status" value="1"/>
</dbReference>
<dbReference type="PROSITE" id="PS50883">
    <property type="entry name" value="EAL"/>
    <property type="match status" value="1"/>
</dbReference>
<evidence type="ECO:0000259" key="4">
    <source>
        <dbReference type="PROSITE" id="PS50887"/>
    </source>
</evidence>
<protein>
    <submittedName>
        <fullName evidence="5">EAL domain-containing protein</fullName>
    </submittedName>
</protein>
<dbReference type="PROSITE" id="PS50887">
    <property type="entry name" value="GGDEF"/>
    <property type="match status" value="1"/>
</dbReference>
<evidence type="ECO:0000259" key="3">
    <source>
        <dbReference type="PROSITE" id="PS50885"/>
    </source>
</evidence>
<dbReference type="InterPro" id="IPR003018">
    <property type="entry name" value="GAF"/>
</dbReference>
<reference evidence="5 6" key="1">
    <citation type="submission" date="2020-02" db="EMBL/GenBank/DDBJ databases">
        <title>Genome sequencing for Kineobactrum sp. M2.</title>
        <authorList>
            <person name="Park S.-J."/>
        </authorList>
    </citation>
    <scope>NUCLEOTIDE SEQUENCE [LARGE SCALE GENOMIC DNA]</scope>
    <source>
        <strain evidence="5 6">M2</strain>
    </source>
</reference>
<dbReference type="Pfam" id="PF00563">
    <property type="entry name" value="EAL"/>
    <property type="match status" value="1"/>
</dbReference>
<dbReference type="PANTHER" id="PTHR44757">
    <property type="entry name" value="DIGUANYLATE CYCLASE DGCP"/>
    <property type="match status" value="1"/>
</dbReference>
<dbReference type="SMART" id="SM00304">
    <property type="entry name" value="HAMP"/>
    <property type="match status" value="1"/>
</dbReference>
<dbReference type="SMART" id="SM00267">
    <property type="entry name" value="GGDEF"/>
    <property type="match status" value="1"/>
</dbReference>
<dbReference type="InterPro" id="IPR003660">
    <property type="entry name" value="HAMP_dom"/>
</dbReference>
<dbReference type="NCBIfam" id="TIGR00254">
    <property type="entry name" value="GGDEF"/>
    <property type="match status" value="1"/>
</dbReference>
<dbReference type="Pfam" id="PF00672">
    <property type="entry name" value="HAMP"/>
    <property type="match status" value="1"/>
</dbReference>
<evidence type="ECO:0000259" key="2">
    <source>
        <dbReference type="PROSITE" id="PS50883"/>
    </source>
</evidence>
<gene>
    <name evidence="5" type="ORF">G3T16_16760</name>
</gene>
<evidence type="ECO:0000313" key="6">
    <source>
        <dbReference type="Proteomes" id="UP000477680"/>
    </source>
</evidence>
<dbReference type="CDD" id="cd01948">
    <property type="entry name" value="EAL"/>
    <property type="match status" value="1"/>
</dbReference>